<reference evidence="1 2" key="1">
    <citation type="journal article" date="2021" name="Appl. Environ. Microbiol.">
        <title>Genetic linkage and physical mapping for an oyster mushroom Pleurotus cornucopiae and QTL analysis for the trait cap color.</title>
        <authorList>
            <person name="Zhang Y."/>
            <person name="Gao W."/>
            <person name="Sonnenberg A."/>
            <person name="Chen Q."/>
            <person name="Zhang J."/>
            <person name="Huang C."/>
        </authorList>
    </citation>
    <scope>NUCLEOTIDE SEQUENCE [LARGE SCALE GENOMIC DNA]</scope>
    <source>
        <strain evidence="1">CCMSSC00406</strain>
    </source>
</reference>
<dbReference type="Proteomes" id="UP000824881">
    <property type="component" value="Unassembled WGS sequence"/>
</dbReference>
<sequence length="346" mass="39314">MAMLPVEILIAIVDHLANIDDGMKSSLSVLLRVSRQFNAIALPRLYRELIWPALGEGALAAFEKFYNTAQTNPGIRFTTSYSFLIHQMYIFDQCFHKYFAHVLPHLVNVRRLSLALPHYRIIAPQFLWTLPPTAKLTHLTITGLLDWDGFLRFTASCPTLEFIVIQTEQTGQTALTNSRLPKLQSLETNAANLLLFEDMNSLENLSTSGVWSASTVEHVVHNFPALRTLWLDGAERHAAITLIPQYPNLDYLALGYNSVPETLDTTWLSRSKLAYIYFGEAHDRDPFVGASRRIFSAVKSLVFFDSYGVRTCKDGSTSTIDLFIQNHEWSGWWEDVQRDIERAARS</sequence>
<accession>A0ACB7J307</accession>
<proteinExistence type="predicted"/>
<evidence type="ECO:0000313" key="2">
    <source>
        <dbReference type="Proteomes" id="UP000824881"/>
    </source>
</evidence>
<protein>
    <submittedName>
        <fullName evidence="1">Uncharacterized protein</fullName>
    </submittedName>
</protein>
<keyword evidence="2" id="KW-1185">Reference proteome</keyword>
<gene>
    <name evidence="1" type="ORF">CCMSSC00406_0009683</name>
</gene>
<name>A0ACB7J307_PLECO</name>
<organism evidence="1 2">
    <name type="scientific">Pleurotus cornucopiae</name>
    <name type="common">Cornucopia mushroom</name>
    <dbReference type="NCBI Taxonomy" id="5321"/>
    <lineage>
        <taxon>Eukaryota</taxon>
        <taxon>Fungi</taxon>
        <taxon>Dikarya</taxon>
        <taxon>Basidiomycota</taxon>
        <taxon>Agaricomycotina</taxon>
        <taxon>Agaricomycetes</taxon>
        <taxon>Agaricomycetidae</taxon>
        <taxon>Agaricales</taxon>
        <taxon>Pleurotineae</taxon>
        <taxon>Pleurotaceae</taxon>
        <taxon>Pleurotus</taxon>
    </lineage>
</organism>
<dbReference type="EMBL" id="WQMT02000004">
    <property type="protein sequence ID" value="KAG9223581.1"/>
    <property type="molecule type" value="Genomic_DNA"/>
</dbReference>
<evidence type="ECO:0000313" key="1">
    <source>
        <dbReference type="EMBL" id="KAG9223581.1"/>
    </source>
</evidence>
<comment type="caution">
    <text evidence="1">The sequence shown here is derived from an EMBL/GenBank/DDBJ whole genome shotgun (WGS) entry which is preliminary data.</text>
</comment>